<dbReference type="HOGENOM" id="CLU_030402_0_0_12"/>
<feature type="coiled-coil region" evidence="1">
    <location>
        <begin position="126"/>
        <end position="153"/>
    </location>
</feature>
<keyword evidence="2" id="KW-0614">Plasmid</keyword>
<name>W5SKH2_9SPIR</name>
<dbReference type="PROSITE" id="PS51257">
    <property type="entry name" value="PROKAR_LIPOPROTEIN"/>
    <property type="match status" value="1"/>
</dbReference>
<dbReference type="AlphaFoldDB" id="W5SKH2"/>
<keyword evidence="1" id="KW-0175">Coiled coil</keyword>
<accession>W5SKH2</accession>
<evidence type="ECO:0008006" key="3">
    <source>
        <dbReference type="Google" id="ProtNLM"/>
    </source>
</evidence>
<reference evidence="2" key="1">
    <citation type="submission" date="2013-02" db="EMBL/GenBank/DDBJ databases">
        <title>Comparative genomics of Borrelia species.</title>
        <authorList>
            <person name="Schwan T.G."/>
            <person name="Raffel S.J."/>
            <person name="Porcella S.F."/>
        </authorList>
    </citation>
    <scope>NUCLEOTIDE SEQUENCE</scope>
    <source>
        <strain evidence="2">DOU</strain>
        <plasmid evidence="2">unnamed</plasmid>
    </source>
</reference>
<evidence type="ECO:0000256" key="1">
    <source>
        <dbReference type="SAM" id="Coils"/>
    </source>
</evidence>
<sequence>MMQKWLKSLIILYSLISCNTQGNKPTNITNFNSMMLNIKAKTTTNLNIDANEALIFLINILTDNTIANNIKIYTEEKINEFILYLTPQQMNEMTKNIIKVLENTKIIKDNIKILNDDNHMPTHTKISLIKKLNDKLEEEINNYKIAIKIAANHDSFDIAKINIQNIPITKIIEIKDESKSAVDFKNEITLLTNAHIIRDNLDPKIRNALQFIEITLEDTTINTNNTIYTRNKINKFINHLKEQQIKEMVANTVKALEEIENTITNIQMIVHMSQKHHSQKLYDKLEEEINNYKIAIKKAADHDSFDIAKINIQNIPITNITEIKDESKRAVDVQNTITTHLPGPNWQYEDAIFYLKKIFSEGNAYTYDTFNRFILNIHLDKAKYLLTHFTKEFTMINNIVKIVNRIKNTSHKSKLNFVIQQAFKDLQQSMRTAFGNGIPSLDTIKQNFQNVNFHKFEEIKAKVLQIYREENSQIKK</sequence>
<proteinExistence type="predicted"/>
<gene>
    <name evidence="2" type="ORF">BCD_1289</name>
</gene>
<organism evidence="2">
    <name type="scientific">Borrelia crocidurae DOU</name>
    <dbReference type="NCBI Taxonomy" id="1293575"/>
    <lineage>
        <taxon>Bacteria</taxon>
        <taxon>Pseudomonadati</taxon>
        <taxon>Spirochaetota</taxon>
        <taxon>Spirochaetia</taxon>
        <taxon>Spirochaetales</taxon>
        <taxon>Borreliaceae</taxon>
        <taxon>Borrelia</taxon>
    </lineage>
</organism>
<geneLocation type="plasmid" evidence="2">
    <name>unnamed</name>
</geneLocation>
<protein>
    <recommendedName>
        <fullName evidence="3">Lipoprotein</fullName>
    </recommendedName>
</protein>
<dbReference type="EMBL" id="CP004314">
    <property type="protein sequence ID" value="AHH07355.1"/>
    <property type="molecule type" value="Genomic_DNA"/>
</dbReference>
<evidence type="ECO:0000313" key="2">
    <source>
        <dbReference type="EMBL" id="AHH07355.1"/>
    </source>
</evidence>
<feature type="coiled-coil region" evidence="1">
    <location>
        <begin position="275"/>
        <end position="302"/>
    </location>
</feature>